<feature type="domain" description="DUF5678" evidence="1">
    <location>
        <begin position="10"/>
        <end position="56"/>
    </location>
</feature>
<comment type="caution">
    <text evidence="2">The sequence shown here is derived from an EMBL/GenBank/DDBJ whole genome shotgun (WGS) entry which is preliminary data.</text>
</comment>
<sequence>MKAIDMTPIIKKYQGYFVALSYDRKKVLGKGHTPEEALKEANKKGYKDPILTKIPNENRSYLL</sequence>
<dbReference type="EMBL" id="BART01001580">
    <property type="protein sequence ID" value="GAG71211.1"/>
    <property type="molecule type" value="Genomic_DNA"/>
</dbReference>
<proteinExistence type="predicted"/>
<dbReference type="InterPro" id="IPR043734">
    <property type="entry name" value="DUF5678"/>
</dbReference>
<evidence type="ECO:0000259" key="1">
    <source>
        <dbReference type="Pfam" id="PF18929"/>
    </source>
</evidence>
<gene>
    <name evidence="2" type="ORF">S01H4_05443</name>
</gene>
<organism evidence="2">
    <name type="scientific">marine sediment metagenome</name>
    <dbReference type="NCBI Taxonomy" id="412755"/>
    <lineage>
        <taxon>unclassified sequences</taxon>
        <taxon>metagenomes</taxon>
        <taxon>ecological metagenomes</taxon>
    </lineage>
</organism>
<name>X1BGP2_9ZZZZ</name>
<reference evidence="2" key="1">
    <citation type="journal article" date="2014" name="Front. Microbiol.">
        <title>High frequency of phylogenetically diverse reductive dehalogenase-homologous genes in deep subseafloor sedimentary metagenomes.</title>
        <authorList>
            <person name="Kawai M."/>
            <person name="Futagami T."/>
            <person name="Toyoda A."/>
            <person name="Takaki Y."/>
            <person name="Nishi S."/>
            <person name="Hori S."/>
            <person name="Arai W."/>
            <person name="Tsubouchi T."/>
            <person name="Morono Y."/>
            <person name="Uchiyama I."/>
            <person name="Ito T."/>
            <person name="Fujiyama A."/>
            <person name="Inagaki F."/>
            <person name="Takami H."/>
        </authorList>
    </citation>
    <scope>NUCLEOTIDE SEQUENCE</scope>
    <source>
        <strain evidence="2">Expedition CK06-06</strain>
    </source>
</reference>
<accession>X1BGP2</accession>
<dbReference type="AlphaFoldDB" id="X1BGP2"/>
<dbReference type="Pfam" id="PF18929">
    <property type="entry name" value="DUF5678"/>
    <property type="match status" value="1"/>
</dbReference>
<evidence type="ECO:0000313" key="2">
    <source>
        <dbReference type="EMBL" id="GAG71211.1"/>
    </source>
</evidence>
<protein>
    <recommendedName>
        <fullName evidence="1">DUF5678 domain-containing protein</fullName>
    </recommendedName>
</protein>